<proteinExistence type="predicted"/>
<evidence type="ECO:0000313" key="1">
    <source>
        <dbReference type="EMBL" id="CAK69347.1"/>
    </source>
</evidence>
<sequence>MSSFLISYIISNQSNQPISEILCYILQYLISKYSNTSFNHLLGSEKLKIQKNNFIIKRHSNHLDPNNIDIIQVLPFLNELRYHQKVYKNINEYFISSQYVIISNHRCALIRPDYQSQIDQKGLRSNIFHIQVNGQIYYRDISHLIKQKRDIPQQY</sequence>
<protein>
    <submittedName>
        <fullName evidence="1">Uncharacterized protein</fullName>
    </submittedName>
</protein>
<dbReference type="GeneID" id="5022529"/>
<dbReference type="RefSeq" id="XP_001436744.1">
    <property type="nucleotide sequence ID" value="XM_001436707.1"/>
</dbReference>
<organism evidence="1 2">
    <name type="scientific">Paramecium tetraurelia</name>
    <dbReference type="NCBI Taxonomy" id="5888"/>
    <lineage>
        <taxon>Eukaryota</taxon>
        <taxon>Sar</taxon>
        <taxon>Alveolata</taxon>
        <taxon>Ciliophora</taxon>
        <taxon>Intramacronucleata</taxon>
        <taxon>Oligohymenophorea</taxon>
        <taxon>Peniculida</taxon>
        <taxon>Parameciidae</taxon>
        <taxon>Paramecium</taxon>
    </lineage>
</organism>
<evidence type="ECO:0000313" key="2">
    <source>
        <dbReference type="Proteomes" id="UP000000600"/>
    </source>
</evidence>
<dbReference type="OrthoDB" id="10619964at2759"/>
<accession>A0CEY0</accession>
<gene>
    <name evidence="1" type="ORF">GSPATT00037786001</name>
</gene>
<dbReference type="Proteomes" id="UP000000600">
    <property type="component" value="Unassembled WGS sequence"/>
</dbReference>
<reference evidence="1 2" key="1">
    <citation type="journal article" date="2006" name="Nature">
        <title>Global trends of whole-genome duplications revealed by the ciliate Paramecium tetraurelia.</title>
        <authorList>
            <consortium name="Genoscope"/>
            <person name="Aury J.-M."/>
            <person name="Jaillon O."/>
            <person name="Duret L."/>
            <person name="Noel B."/>
            <person name="Jubin C."/>
            <person name="Porcel B.M."/>
            <person name="Segurens B."/>
            <person name="Daubin V."/>
            <person name="Anthouard V."/>
            <person name="Aiach N."/>
            <person name="Arnaiz O."/>
            <person name="Billaut A."/>
            <person name="Beisson J."/>
            <person name="Blanc I."/>
            <person name="Bouhouche K."/>
            <person name="Camara F."/>
            <person name="Duharcourt S."/>
            <person name="Guigo R."/>
            <person name="Gogendeau D."/>
            <person name="Katinka M."/>
            <person name="Keller A.-M."/>
            <person name="Kissmehl R."/>
            <person name="Klotz C."/>
            <person name="Koll F."/>
            <person name="Le Moue A."/>
            <person name="Lepere C."/>
            <person name="Malinsky S."/>
            <person name="Nowacki M."/>
            <person name="Nowak J.K."/>
            <person name="Plattner H."/>
            <person name="Poulain J."/>
            <person name="Ruiz F."/>
            <person name="Serrano V."/>
            <person name="Zagulski M."/>
            <person name="Dessen P."/>
            <person name="Betermier M."/>
            <person name="Weissenbach J."/>
            <person name="Scarpelli C."/>
            <person name="Schachter V."/>
            <person name="Sperling L."/>
            <person name="Meyer E."/>
            <person name="Cohen J."/>
            <person name="Wincker P."/>
        </authorList>
    </citation>
    <scope>NUCLEOTIDE SEQUENCE [LARGE SCALE GENOMIC DNA]</scope>
    <source>
        <strain evidence="1 2">Stock d4-2</strain>
    </source>
</reference>
<keyword evidence="2" id="KW-1185">Reference proteome</keyword>
<dbReference type="KEGG" id="ptm:GSPATT00037786001"/>
<dbReference type="HOGENOM" id="CLU_1698926_0_0_1"/>
<dbReference type="InParanoid" id="A0CEY0"/>
<name>A0CEY0_PARTE</name>
<dbReference type="AlphaFoldDB" id="A0CEY0"/>
<dbReference type="EMBL" id="CT868067">
    <property type="protein sequence ID" value="CAK69347.1"/>
    <property type="molecule type" value="Genomic_DNA"/>
</dbReference>